<keyword evidence="4" id="KW-1185">Reference proteome</keyword>
<dbReference type="Pfam" id="PF18962">
    <property type="entry name" value="Por_Secre_tail"/>
    <property type="match status" value="1"/>
</dbReference>
<reference evidence="3 4" key="1">
    <citation type="submission" date="2015-11" db="EMBL/GenBank/DDBJ databases">
        <title>Description and complete genome sequence of a novel strain predominating in hypersaline microbial mats and representing a new family of the Bacteriodetes phylum.</title>
        <authorList>
            <person name="Spring S."/>
            <person name="Bunk B."/>
            <person name="Sproer C."/>
            <person name="Klenk H.-P."/>
        </authorList>
    </citation>
    <scope>NUCLEOTIDE SEQUENCE [LARGE SCALE GENOMIC DNA]</scope>
    <source>
        <strain evidence="3 4">L21-Spi-D4</strain>
    </source>
</reference>
<keyword evidence="1" id="KW-0732">Signal</keyword>
<dbReference type="RefSeq" id="WP_057952713.1">
    <property type="nucleotide sequence ID" value="NZ_CP013118.1"/>
</dbReference>
<dbReference type="PATRIC" id="fig|1307839.3.peg.1695"/>
<dbReference type="InterPro" id="IPR026444">
    <property type="entry name" value="Secre_tail"/>
</dbReference>
<protein>
    <recommendedName>
        <fullName evidence="2">Secretion system C-terminal sorting domain-containing protein</fullName>
    </recommendedName>
</protein>
<sequence length="1277" mass="136137" precursor="true">MKIRKLLFPFLVMAILLNYGPIKAQDVDLGVTNIWPAIKGTVPDYNFQDQTKPYWGGYHYMPVHLFNGFDPVALPVSHPGEEAITFDWQLNLTADPSGAANVVFDQSSNYTLSTGESDTILFGQAVNYQEINDYALSATLISANDGNVSNNQTTLNYVLSDSTYGFADKDNLSGSFTLVDTLSAGNQDGIGIAVYFPEPAEDPYQVNSMTTYLKDDFTGVIENGNATFVGVVYPRNQSTGLWDLSSAIAQTNPKNLTSDDLNSMITMSLISPMTISNESEYLFMLYIFNGNDLTDEGRITIANDPDSYAPYDLRCVLAIDGAVEYAEATPAIWVNVEPQQLPASSEAEILSYSFPNQITSEIDANNQTIDVTMPQGTDLTSLVADFTLSPGATAAVSGTEQVSGTTANDFTAPVVYTVTAEDGTTTKNWTVTVNVELSDATEIIDYSIPNQVGSNINTQNQTIEVTMPAGTDLTNLVADFTLSAGATATVDGTEQVSGTTANDFTHPVVYTVTAEDGTTTQDWTVTVQEAASNGTDILSYDIPGQESSQINSSEQTVDVVMPAGTDLTNLVAEFTLSPGATATVGGVEQVSGTTANDFTSPVVYTVTAEDDVTTVDWTVTVTINASNGTDILSYDIPGQESSQINASEQTVDVVMPAGTDLTNLVAEFTLSPGATATVGGVEQVSGTTANDFTTPVVYTVTAEDGVTAADWTVTVTINASSEADILTYTLPGQITSVIDAGAQTVDVEVPLGTDLTSLVAEFTLSTGATATVSGVEQVSGSTPNDFTNPVLYTVTAQDGVTTKDWTVTVTTVASSETEILTYSIPDQLSADVNPVNQTVNVVMPMGTDLSALVADFTLSVGATASVEGEVQESGVTVNDFTNPVVYTITAQDGSTTADWTVTVSEQTISPADFISYSIDGQDGVIDMANAFVRVEMPAGTDITSLAATFEVADGTTVTVNGTVQESGVSVNDFTQIVAYRLTPADGPSKTWYVDVAVIGDMNNATLFEYFGFYGQTNPAEINYETHTIAVNLSLDLDVEALIPMFYLSDGAIAYIGSEIQWSGENIVDFSSPVTYTIVAENGTDTQDWTVQVTINQNASAEILSYYFQDIPPSEQQTTIYNNSNSIYVDIPSGTPRDELVANFELSSGAVAKVDGVLQESGTTVNDFSTPVSYTVTSQNEANVRVWTVNVRYLTGIEANMDESFAIYPNPAAYSVHIKTPDGYTGMIMITDMNGKLHKVMQAGSDNAELDVTNMSSGVYFVVFRNGNKQLTRQMIIK</sequence>
<dbReference type="KEGG" id="blq:L21SP5_01598"/>
<evidence type="ECO:0000259" key="2">
    <source>
        <dbReference type="Pfam" id="PF18962"/>
    </source>
</evidence>
<evidence type="ECO:0000313" key="4">
    <source>
        <dbReference type="Proteomes" id="UP000064893"/>
    </source>
</evidence>
<dbReference type="Gene3D" id="2.60.40.2340">
    <property type="match status" value="9"/>
</dbReference>
<dbReference type="AlphaFoldDB" id="A0A0S2HYX9"/>
<organism evidence="3 4">
    <name type="scientific">Salinivirga cyanobacteriivorans</name>
    <dbReference type="NCBI Taxonomy" id="1307839"/>
    <lineage>
        <taxon>Bacteria</taxon>
        <taxon>Pseudomonadati</taxon>
        <taxon>Bacteroidota</taxon>
        <taxon>Bacteroidia</taxon>
        <taxon>Bacteroidales</taxon>
        <taxon>Salinivirgaceae</taxon>
        <taxon>Salinivirga</taxon>
    </lineage>
</organism>
<feature type="domain" description="Secretion system C-terminal sorting" evidence="2">
    <location>
        <begin position="1206"/>
        <end position="1276"/>
    </location>
</feature>
<feature type="chain" id="PRO_5006599539" description="Secretion system C-terminal sorting domain-containing protein" evidence="1">
    <location>
        <begin position="25"/>
        <end position="1277"/>
    </location>
</feature>
<dbReference type="STRING" id="1307839.L21SP5_01598"/>
<gene>
    <name evidence="3" type="ORF">L21SP5_01598</name>
</gene>
<accession>A0A0S2HYX9</accession>
<feature type="signal peptide" evidence="1">
    <location>
        <begin position="1"/>
        <end position="24"/>
    </location>
</feature>
<name>A0A0S2HYX9_9BACT</name>
<dbReference type="Proteomes" id="UP000064893">
    <property type="component" value="Chromosome"/>
</dbReference>
<proteinExistence type="predicted"/>
<dbReference type="NCBIfam" id="TIGR04183">
    <property type="entry name" value="Por_Secre_tail"/>
    <property type="match status" value="1"/>
</dbReference>
<dbReference type="OrthoDB" id="713122at2"/>
<dbReference type="EMBL" id="CP013118">
    <property type="protein sequence ID" value="ALO15243.1"/>
    <property type="molecule type" value="Genomic_DNA"/>
</dbReference>
<evidence type="ECO:0000256" key="1">
    <source>
        <dbReference type="SAM" id="SignalP"/>
    </source>
</evidence>
<evidence type="ECO:0000313" key="3">
    <source>
        <dbReference type="EMBL" id="ALO15243.1"/>
    </source>
</evidence>